<keyword evidence="8" id="KW-1185">Reference proteome</keyword>
<keyword evidence="2" id="KW-0547">Nucleotide-binding</keyword>
<reference evidence="7 8" key="1">
    <citation type="journal article" date="2019" name="Microorganisms">
        <title>Paenibacillus lutrae sp. nov., A Chitinolytic Species Isolated from A River Otter in Castril Natural Park, Granada, Spain.</title>
        <authorList>
            <person name="Rodriguez M."/>
            <person name="Reina J.C."/>
            <person name="Bejar V."/>
            <person name="Llamas I."/>
        </authorList>
    </citation>
    <scope>NUCLEOTIDE SEQUENCE [LARGE SCALE GENOMIC DNA]</scope>
    <source>
        <strain evidence="7 8">N10</strain>
    </source>
</reference>
<dbReference type="GO" id="GO:0016887">
    <property type="term" value="F:ATP hydrolysis activity"/>
    <property type="evidence" value="ECO:0007669"/>
    <property type="project" value="InterPro"/>
</dbReference>
<dbReference type="CDD" id="cd03221">
    <property type="entry name" value="ABCF_EF-3"/>
    <property type="match status" value="2"/>
</dbReference>
<evidence type="ECO:0000256" key="2">
    <source>
        <dbReference type="ARBA" id="ARBA00022741"/>
    </source>
</evidence>
<dbReference type="InterPro" id="IPR027417">
    <property type="entry name" value="P-loop_NTPase"/>
</dbReference>
<dbReference type="Gene3D" id="1.10.287.380">
    <property type="entry name" value="Valyl-tRNA synthetase, C-terminal domain"/>
    <property type="match status" value="1"/>
</dbReference>
<dbReference type="Proteomes" id="UP000490800">
    <property type="component" value="Unassembled WGS sequence"/>
</dbReference>
<dbReference type="FunFam" id="3.40.50.300:FF:000011">
    <property type="entry name" value="Putative ABC transporter ATP-binding component"/>
    <property type="match status" value="1"/>
</dbReference>
<dbReference type="PROSITE" id="PS00211">
    <property type="entry name" value="ABC_TRANSPORTER_1"/>
    <property type="match status" value="1"/>
</dbReference>
<sequence>MSIIHAEHLVKTYGEKVLFDDISFTISERQRIGLIGVNGTGKSSLLRILAGLEGPDSGSVIHSNHFRVEYLPQQPEFDEQATVLEQVFYGETPLMKVLRDYEQALSELDNSPDDTAAQERLIRVQQRMDNLDAWEAGTTAKTVLTKLGITDFNKPVGELSGGQRKRVAMARVLIQPADLLILDEPTNHIDNETVDWLEQFLGKWKGALLLVTHDRYFLERVTSRILELDRGKIYSYEGNYTTFLEKKADRMEREASSEDKRRNLLRRELAWLHRGAKARTTKQKARVERAEQLRDRKTDGPAAKLDMALAGSRLGKKVIELKEVSKSYADKQLIRDFSYIVQPDDRIGIIGRNGSGKTTLLGMLSGRIQPDGGEIEQGTTVKLAYYTQENVEMDEKQRVIEYVREAAEVIRTKDGESITAAQMLERFLFPPHLQWTLIGKLSGGEKRRLYLLRTLMGEPNVLLLDEPTNDLDIQTLSILEDYLEHFPGAVITVSHDRYFLDRTSDHLFAFTGNGQIEQYFGTYSEYLESQSIREGADTKTGESSVHSGGTNPHKGMPAPDSRKASGGSQEGTEDQGRARKKKLSFNEQKEWDTIEDRIAALEEKMERIKLDIAKAGSDYGRVQDLYAEEIAANEELEQAMERWTELSELVEEIARNK</sequence>
<accession>A0A7X3JZR8</accession>
<evidence type="ECO:0000256" key="3">
    <source>
        <dbReference type="ARBA" id="ARBA00022840"/>
    </source>
</evidence>
<feature type="region of interest" description="Disordered" evidence="5">
    <location>
        <begin position="533"/>
        <end position="584"/>
    </location>
</feature>
<dbReference type="PROSITE" id="PS50893">
    <property type="entry name" value="ABC_TRANSPORTER_2"/>
    <property type="match status" value="2"/>
</dbReference>
<keyword evidence="3 7" id="KW-0067">ATP-binding</keyword>
<feature type="coiled-coil region" evidence="4">
    <location>
        <begin position="591"/>
        <end position="653"/>
    </location>
</feature>
<dbReference type="InterPro" id="IPR017871">
    <property type="entry name" value="ABC_transporter-like_CS"/>
</dbReference>
<dbReference type="InterPro" id="IPR037118">
    <property type="entry name" value="Val-tRNA_synth_C_sf"/>
</dbReference>
<gene>
    <name evidence="7" type="ORF">EDM21_12450</name>
</gene>
<evidence type="ECO:0000256" key="4">
    <source>
        <dbReference type="SAM" id="Coils"/>
    </source>
</evidence>
<dbReference type="GO" id="GO:0003677">
    <property type="term" value="F:DNA binding"/>
    <property type="evidence" value="ECO:0007669"/>
    <property type="project" value="InterPro"/>
</dbReference>
<evidence type="ECO:0000313" key="7">
    <source>
        <dbReference type="EMBL" id="MVP00322.1"/>
    </source>
</evidence>
<dbReference type="Pfam" id="PF00005">
    <property type="entry name" value="ABC_tran"/>
    <property type="match status" value="2"/>
</dbReference>
<feature type="domain" description="ABC transporter" evidence="6">
    <location>
        <begin position="4"/>
        <end position="255"/>
    </location>
</feature>
<proteinExistence type="predicted"/>
<dbReference type="PANTHER" id="PTHR42855:SF1">
    <property type="entry name" value="ABC TRANSPORTER DOMAIN-CONTAINING PROTEIN"/>
    <property type="match status" value="1"/>
</dbReference>
<dbReference type="AlphaFoldDB" id="A0A7X3JZR8"/>
<evidence type="ECO:0000256" key="1">
    <source>
        <dbReference type="ARBA" id="ARBA00022737"/>
    </source>
</evidence>
<keyword evidence="4" id="KW-0175">Coiled coil</keyword>
<dbReference type="InterPro" id="IPR032524">
    <property type="entry name" value="ABC_tran_C"/>
</dbReference>
<protein>
    <submittedName>
        <fullName evidence="7">ATP-binding cassette domain-containing protein</fullName>
    </submittedName>
</protein>
<dbReference type="Gene3D" id="3.40.50.300">
    <property type="entry name" value="P-loop containing nucleotide triphosphate hydrolases"/>
    <property type="match status" value="2"/>
</dbReference>
<evidence type="ECO:0000259" key="6">
    <source>
        <dbReference type="PROSITE" id="PS50893"/>
    </source>
</evidence>
<dbReference type="PANTHER" id="PTHR42855">
    <property type="entry name" value="ABC TRANSPORTER ATP-BINDING SUBUNIT"/>
    <property type="match status" value="1"/>
</dbReference>
<comment type="caution">
    <text evidence="7">The sequence shown here is derived from an EMBL/GenBank/DDBJ whole genome shotgun (WGS) entry which is preliminary data.</text>
</comment>
<dbReference type="Pfam" id="PF16326">
    <property type="entry name" value="ABC_tran_CTD"/>
    <property type="match status" value="1"/>
</dbReference>
<dbReference type="Pfam" id="PF12848">
    <property type="entry name" value="ABC_tran_Xtn"/>
    <property type="match status" value="1"/>
</dbReference>
<dbReference type="SMART" id="SM00382">
    <property type="entry name" value="AAA"/>
    <property type="match status" value="2"/>
</dbReference>
<dbReference type="RefSeq" id="WP_157335902.1">
    <property type="nucleotide sequence ID" value="NZ_RHLK01000006.1"/>
</dbReference>
<organism evidence="7 8">
    <name type="scientific">Paenibacillus lutrae</name>
    <dbReference type="NCBI Taxonomy" id="2078573"/>
    <lineage>
        <taxon>Bacteria</taxon>
        <taxon>Bacillati</taxon>
        <taxon>Bacillota</taxon>
        <taxon>Bacilli</taxon>
        <taxon>Bacillales</taxon>
        <taxon>Paenibacillaceae</taxon>
        <taxon>Paenibacillus</taxon>
    </lineage>
</organism>
<dbReference type="GO" id="GO:0005524">
    <property type="term" value="F:ATP binding"/>
    <property type="evidence" value="ECO:0007669"/>
    <property type="project" value="UniProtKB-KW"/>
</dbReference>
<dbReference type="OrthoDB" id="9762369at2"/>
<feature type="compositionally biased region" description="Polar residues" evidence="5">
    <location>
        <begin position="541"/>
        <end position="550"/>
    </location>
</feature>
<name>A0A7X3JZR8_9BACL</name>
<dbReference type="SUPFAM" id="SSF52540">
    <property type="entry name" value="P-loop containing nucleoside triphosphate hydrolases"/>
    <property type="match status" value="2"/>
</dbReference>
<feature type="domain" description="ABC transporter" evidence="6">
    <location>
        <begin position="319"/>
        <end position="538"/>
    </location>
</feature>
<dbReference type="InterPro" id="IPR051309">
    <property type="entry name" value="ABCF_ATPase"/>
</dbReference>
<dbReference type="InterPro" id="IPR032781">
    <property type="entry name" value="ABC_tran_Xtn"/>
</dbReference>
<dbReference type="FunFam" id="3.40.50.300:FF:000309">
    <property type="entry name" value="ABC transporter ATP-binding protein"/>
    <property type="match status" value="1"/>
</dbReference>
<dbReference type="InterPro" id="IPR003593">
    <property type="entry name" value="AAA+_ATPase"/>
</dbReference>
<dbReference type="EMBL" id="RHLK01000006">
    <property type="protein sequence ID" value="MVP00322.1"/>
    <property type="molecule type" value="Genomic_DNA"/>
</dbReference>
<evidence type="ECO:0000313" key="8">
    <source>
        <dbReference type="Proteomes" id="UP000490800"/>
    </source>
</evidence>
<keyword evidence="1" id="KW-0677">Repeat</keyword>
<dbReference type="InterPro" id="IPR003439">
    <property type="entry name" value="ABC_transporter-like_ATP-bd"/>
</dbReference>
<evidence type="ECO:0000256" key="5">
    <source>
        <dbReference type="SAM" id="MobiDB-lite"/>
    </source>
</evidence>